<proteinExistence type="predicted"/>
<reference evidence="1 2" key="1">
    <citation type="submission" date="2021-06" db="EMBL/GenBank/DDBJ databases">
        <title>Actinoplanes lichenicola sp. nov., and Actinoplanes ovalisporus sp. nov., isolated from lichen in Thailand.</title>
        <authorList>
            <person name="Saeng-In P."/>
            <person name="Kanchanasin P."/>
            <person name="Yuki M."/>
            <person name="Kudo T."/>
            <person name="Ohkuma M."/>
            <person name="Phongsopitanun W."/>
            <person name="Tanasupawat S."/>
        </authorList>
    </citation>
    <scope>NUCLEOTIDE SEQUENCE [LARGE SCALE GENOMIC DNA]</scope>
    <source>
        <strain evidence="1 2">NBRC 110975</strain>
    </source>
</reference>
<dbReference type="Proteomes" id="UP001519654">
    <property type="component" value="Unassembled WGS sequence"/>
</dbReference>
<evidence type="ECO:0000313" key="2">
    <source>
        <dbReference type="Proteomes" id="UP001519654"/>
    </source>
</evidence>
<sequence length="208" mass="22669">MRWSRRTPDRLAAIDAYRFPVSVRQRLAADNSTLTSADLDRIEAAARQWFRLAARHPKAELTMPSRITAALWLELARRQTDYATFCAEAFGHIFVPPPDTPGSTAGPAGRRYPALGETFRRAREDENCDPAQLPLLFRIDQELAVPQGNRYLADCGGRGICHDLPGALCLMHVTGTGRTRRFNGPFGPPPATGYEPGGLSCSGGCGSG</sequence>
<name>A0ABS5Z6P7_9ACTN</name>
<gene>
    <name evidence="1" type="ORF">KOI35_44550</name>
</gene>
<accession>A0ABS5Z6P7</accession>
<evidence type="ECO:0000313" key="1">
    <source>
        <dbReference type="EMBL" id="MBU2670594.1"/>
    </source>
</evidence>
<comment type="caution">
    <text evidence="1">The sequence shown here is derived from an EMBL/GenBank/DDBJ whole genome shotgun (WGS) entry which is preliminary data.</text>
</comment>
<protein>
    <submittedName>
        <fullName evidence="1">Uncharacterized protein</fullName>
    </submittedName>
</protein>
<keyword evidence="2" id="KW-1185">Reference proteome</keyword>
<dbReference type="EMBL" id="JAHKKG010000021">
    <property type="protein sequence ID" value="MBU2670594.1"/>
    <property type="molecule type" value="Genomic_DNA"/>
</dbReference>
<dbReference type="RefSeq" id="WP_215795827.1">
    <property type="nucleotide sequence ID" value="NZ_JAHKKG010000021.1"/>
</dbReference>
<organism evidence="1 2">
    <name type="scientific">Paractinoplanes bogorensis</name>
    <dbReference type="NCBI Taxonomy" id="1610840"/>
    <lineage>
        <taxon>Bacteria</taxon>
        <taxon>Bacillati</taxon>
        <taxon>Actinomycetota</taxon>
        <taxon>Actinomycetes</taxon>
        <taxon>Micromonosporales</taxon>
        <taxon>Micromonosporaceae</taxon>
        <taxon>Paractinoplanes</taxon>
    </lineage>
</organism>